<name>A0A180GYF3_PUCT1</name>
<protein>
    <submittedName>
        <fullName evidence="1 2">Uncharacterized protein</fullName>
    </submittedName>
</protein>
<dbReference type="STRING" id="630390.A0A180GYF3"/>
<proteinExistence type="predicted"/>
<reference evidence="2" key="4">
    <citation type="submission" date="2025-05" db="UniProtKB">
        <authorList>
            <consortium name="EnsemblFungi"/>
        </authorList>
    </citation>
    <scope>IDENTIFICATION</scope>
    <source>
        <strain evidence="2">isolate 1-1 / race 1 (BBBD)</strain>
    </source>
</reference>
<keyword evidence="3" id="KW-1185">Reference proteome</keyword>
<organism evidence="1">
    <name type="scientific">Puccinia triticina (isolate 1-1 / race 1 (BBBD))</name>
    <name type="common">Brown leaf rust fungus</name>
    <dbReference type="NCBI Taxonomy" id="630390"/>
    <lineage>
        <taxon>Eukaryota</taxon>
        <taxon>Fungi</taxon>
        <taxon>Dikarya</taxon>
        <taxon>Basidiomycota</taxon>
        <taxon>Pucciniomycotina</taxon>
        <taxon>Pucciniomycetes</taxon>
        <taxon>Pucciniales</taxon>
        <taxon>Pucciniaceae</taxon>
        <taxon>Puccinia</taxon>
    </lineage>
</organism>
<evidence type="ECO:0000313" key="1">
    <source>
        <dbReference type="EMBL" id="OAV97531.1"/>
    </source>
</evidence>
<dbReference type="Proteomes" id="UP000005240">
    <property type="component" value="Unassembled WGS sequence"/>
</dbReference>
<evidence type="ECO:0000313" key="3">
    <source>
        <dbReference type="Proteomes" id="UP000005240"/>
    </source>
</evidence>
<gene>
    <name evidence="1" type="ORF">PTTG_25985</name>
</gene>
<dbReference type="AlphaFoldDB" id="A0A180GYF3"/>
<evidence type="ECO:0000313" key="2">
    <source>
        <dbReference type="EnsemblFungi" id="PTTG_25985-t43_1-p1"/>
    </source>
</evidence>
<reference evidence="1" key="2">
    <citation type="submission" date="2016-05" db="EMBL/GenBank/DDBJ databases">
        <title>Comparative analysis highlights variable genome content of wheat rusts and divergence of the mating loci.</title>
        <authorList>
            <person name="Cuomo C.A."/>
            <person name="Bakkeren G."/>
            <person name="Szabo L."/>
            <person name="Khalil H."/>
            <person name="Joly D."/>
            <person name="Goldberg J."/>
            <person name="Young S."/>
            <person name="Zeng Q."/>
            <person name="Fellers J."/>
        </authorList>
    </citation>
    <scope>NUCLEOTIDE SEQUENCE [LARGE SCALE GENOMIC DNA]</scope>
    <source>
        <strain evidence="1">1-1 BBBD Race 1</strain>
    </source>
</reference>
<reference evidence="1" key="1">
    <citation type="submission" date="2009-11" db="EMBL/GenBank/DDBJ databases">
        <authorList>
            <consortium name="The Broad Institute Genome Sequencing Platform"/>
            <person name="Ward D."/>
            <person name="Feldgarden M."/>
            <person name="Earl A."/>
            <person name="Young S.K."/>
            <person name="Zeng Q."/>
            <person name="Koehrsen M."/>
            <person name="Alvarado L."/>
            <person name="Berlin A."/>
            <person name="Bochicchio J."/>
            <person name="Borenstein D."/>
            <person name="Chapman S.B."/>
            <person name="Chen Z."/>
            <person name="Engels R."/>
            <person name="Freedman E."/>
            <person name="Gellesch M."/>
            <person name="Goldberg J."/>
            <person name="Griggs A."/>
            <person name="Gujja S."/>
            <person name="Heilman E."/>
            <person name="Heiman D."/>
            <person name="Hepburn T."/>
            <person name="Howarth C."/>
            <person name="Jen D."/>
            <person name="Larson L."/>
            <person name="Lewis B."/>
            <person name="Mehta T."/>
            <person name="Park D."/>
            <person name="Pearson M."/>
            <person name="Roberts A."/>
            <person name="Saif S."/>
            <person name="Shea T."/>
            <person name="Shenoy N."/>
            <person name="Sisk P."/>
            <person name="Stolte C."/>
            <person name="Sykes S."/>
            <person name="Thomson T."/>
            <person name="Walk T."/>
            <person name="White J."/>
            <person name="Yandava C."/>
            <person name="Izard J."/>
            <person name="Baranova O.V."/>
            <person name="Blanton J.M."/>
            <person name="Tanner A.C."/>
            <person name="Dewhirst F.E."/>
            <person name="Haas B."/>
            <person name="Nusbaum C."/>
            <person name="Birren B."/>
        </authorList>
    </citation>
    <scope>NUCLEOTIDE SEQUENCE [LARGE SCALE GENOMIC DNA]</scope>
    <source>
        <strain evidence="1">1-1 BBBD Race 1</strain>
    </source>
</reference>
<dbReference type="EMBL" id="ADAS02000012">
    <property type="protein sequence ID" value="OAV97531.1"/>
    <property type="molecule type" value="Genomic_DNA"/>
</dbReference>
<accession>A0A180GYF3</accession>
<dbReference type="VEuPathDB" id="FungiDB:PTTG_25985"/>
<dbReference type="OrthoDB" id="10522609at2759"/>
<reference evidence="2 3" key="3">
    <citation type="journal article" date="2017" name="G3 (Bethesda)">
        <title>Comparative analysis highlights variable genome content of wheat rusts and divergence of the mating loci.</title>
        <authorList>
            <person name="Cuomo C.A."/>
            <person name="Bakkeren G."/>
            <person name="Khalil H.B."/>
            <person name="Panwar V."/>
            <person name="Joly D."/>
            <person name="Linning R."/>
            <person name="Sakthikumar S."/>
            <person name="Song X."/>
            <person name="Adiconis X."/>
            <person name="Fan L."/>
            <person name="Goldberg J.M."/>
            <person name="Levin J.Z."/>
            <person name="Young S."/>
            <person name="Zeng Q."/>
            <person name="Anikster Y."/>
            <person name="Bruce M."/>
            <person name="Wang M."/>
            <person name="Yin C."/>
            <person name="McCallum B."/>
            <person name="Szabo L.J."/>
            <person name="Hulbert S."/>
            <person name="Chen X."/>
            <person name="Fellers J.P."/>
        </authorList>
    </citation>
    <scope>NUCLEOTIDE SEQUENCE</scope>
    <source>
        <strain evidence="2">isolate 1-1 / race 1 (BBBD)</strain>
        <strain evidence="3">Isolate 1-1 / race 1 (BBBD)</strain>
    </source>
</reference>
<dbReference type="EnsemblFungi" id="PTTG_25985-t43_1">
    <property type="protein sequence ID" value="PTTG_25985-t43_1-p1"/>
    <property type="gene ID" value="PTTG_25985"/>
</dbReference>
<sequence>MDHRLPVAPNLQQVSNSEQAFPSQRPDNWITAKDARQQKEMVNFEEAEFLLQQSKLVAGQDNWYRNLLEVGRAFLTSATFFFKECSNSTFEKIGRAVLISSIDQSLVAEMQEFVTCYEMYIALLNKFKTASRAAQMNIWYKFKNFKIDPEGHNAGSCCL</sequence>